<gene>
    <name evidence="1" type="ORF">DDR56_08605</name>
</gene>
<dbReference type="EMBL" id="QDKN01000003">
    <property type="protein sequence ID" value="NPT30625.1"/>
    <property type="molecule type" value="Genomic_DNA"/>
</dbReference>
<name>A0ABX2B939_9GAMM</name>
<reference evidence="1 2" key="1">
    <citation type="submission" date="2018-04" db="EMBL/GenBank/DDBJ databases">
        <authorList>
            <person name="Li G."/>
            <person name="Du W."/>
            <person name="Bai Y."/>
        </authorList>
    </citation>
    <scope>NUCLEOTIDE SEQUENCE [LARGE SCALE GENOMIC DNA]</scope>
    <source>
        <strain evidence="1 2">YYYZ-3</strain>
    </source>
</reference>
<comment type="caution">
    <text evidence="1">The sequence shown here is derived from an EMBL/GenBank/DDBJ whole genome shotgun (WGS) entry which is preliminary data.</text>
</comment>
<dbReference type="Proteomes" id="UP001318401">
    <property type="component" value="Unassembled WGS sequence"/>
</dbReference>
<evidence type="ECO:0000313" key="1">
    <source>
        <dbReference type="EMBL" id="NPT30625.1"/>
    </source>
</evidence>
<evidence type="ECO:0000313" key="2">
    <source>
        <dbReference type="Proteomes" id="UP001318401"/>
    </source>
</evidence>
<proteinExistence type="predicted"/>
<accession>A0ABX2B939</accession>
<sequence>MQTIDADFNTLMRQAPQTAYTYLVDCSRYLDEHFGEGYAEKHPELLAAMIRASAQDFHTSCVCSVMQDQEVALRESLDEVSDSLDKAVAAIGSFNK</sequence>
<organism evidence="1 2">
    <name type="scientific">Vreelandella venusta</name>
    <dbReference type="NCBI Taxonomy" id="44935"/>
    <lineage>
        <taxon>Bacteria</taxon>
        <taxon>Pseudomonadati</taxon>
        <taxon>Pseudomonadota</taxon>
        <taxon>Gammaproteobacteria</taxon>
        <taxon>Oceanospirillales</taxon>
        <taxon>Halomonadaceae</taxon>
        <taxon>Vreelandella</taxon>
    </lineage>
</organism>
<dbReference type="RefSeq" id="WP_125748348.1">
    <property type="nucleotide sequence ID" value="NZ_CP034367.1"/>
</dbReference>
<protein>
    <submittedName>
        <fullName evidence="1">Uncharacterized protein</fullName>
    </submittedName>
</protein>
<keyword evidence="2" id="KW-1185">Reference proteome</keyword>